<evidence type="ECO:0000256" key="1">
    <source>
        <dbReference type="ARBA" id="ARBA00009437"/>
    </source>
</evidence>
<dbReference type="GO" id="GO:0003677">
    <property type="term" value="F:DNA binding"/>
    <property type="evidence" value="ECO:0007669"/>
    <property type="project" value="UniProtKB-KW"/>
</dbReference>
<keyword evidence="3" id="KW-0238">DNA-binding</keyword>
<dbReference type="GO" id="GO:0003700">
    <property type="term" value="F:DNA-binding transcription factor activity"/>
    <property type="evidence" value="ECO:0007669"/>
    <property type="project" value="InterPro"/>
</dbReference>
<dbReference type="InterPro" id="IPR036388">
    <property type="entry name" value="WH-like_DNA-bd_sf"/>
</dbReference>
<dbReference type="EMBL" id="ARYM01000016">
    <property type="protein sequence ID" value="KCZ97691.1"/>
    <property type="molecule type" value="Genomic_DNA"/>
</dbReference>
<dbReference type="InterPro" id="IPR036390">
    <property type="entry name" value="WH_DNA-bd_sf"/>
</dbReference>
<accession>A0A062VBR7</accession>
<comment type="caution">
    <text evidence="6">The sequence shown here is derived from an EMBL/GenBank/DDBJ whole genome shotgun (WGS) entry which is preliminary data.</text>
</comment>
<evidence type="ECO:0000256" key="3">
    <source>
        <dbReference type="ARBA" id="ARBA00023125"/>
    </source>
</evidence>
<dbReference type="InterPro" id="IPR005119">
    <property type="entry name" value="LysR_subst-bd"/>
</dbReference>
<evidence type="ECO:0000313" key="7">
    <source>
        <dbReference type="Proteomes" id="UP000027100"/>
    </source>
</evidence>
<proteinExistence type="inferred from homology"/>
<feature type="domain" description="HTH lysR-type" evidence="5">
    <location>
        <begin position="6"/>
        <end position="63"/>
    </location>
</feature>
<gene>
    <name evidence="6" type="ORF">HPO_13537</name>
</gene>
<dbReference type="RefSeq" id="WP_084324325.1">
    <property type="nucleotide sequence ID" value="NZ_ARYM01000016.1"/>
</dbReference>
<dbReference type="InterPro" id="IPR000847">
    <property type="entry name" value="LysR_HTH_N"/>
</dbReference>
<dbReference type="SUPFAM" id="SSF46785">
    <property type="entry name" value="Winged helix' DNA-binding domain"/>
    <property type="match status" value="1"/>
</dbReference>
<keyword evidence="7" id="KW-1185">Reference proteome</keyword>
<sequence length="332" mass="36714">MPRSKIELRHVRYIIAAAESGSFRRAAQDLGVEQSAISRRIRDVEDEIGAQLFRRHPAGVDLTDIGKQFLNQAAPGARQIGSALDGARTVANRGRHLRIGVFGPLTMGFLSELFGAFRGDRPGVKLRFSEGSCPELIAAVRRGQLDVGVVAEASPGKGFDVTHLWAEPVYAALPDGDPLADQKALRWDDLRDRHFVVTDLPTGDFAKGYLMRNLQTSPGDLQIEQLSVTRESLMQIVAHGDGVTIAGSAHVRQGLPGIAFRLIEDAVLRYGAVHPRGALHRNLERLLALAKSFSERDDAWFARQRLMRPEHRRVLHVDCHRGARGRTPDRLQ</sequence>
<protein>
    <submittedName>
        <fullName evidence="6">LysR family transcriptional regulator</fullName>
    </submittedName>
</protein>
<dbReference type="Pfam" id="PF00126">
    <property type="entry name" value="HTH_1"/>
    <property type="match status" value="1"/>
</dbReference>
<dbReference type="Gene3D" id="3.40.190.10">
    <property type="entry name" value="Periplasmic binding protein-like II"/>
    <property type="match status" value="2"/>
</dbReference>
<keyword evidence="2" id="KW-0805">Transcription regulation</keyword>
<evidence type="ECO:0000313" key="6">
    <source>
        <dbReference type="EMBL" id="KCZ97691.1"/>
    </source>
</evidence>
<dbReference type="STRING" id="1280954.HPO_13537"/>
<dbReference type="OrthoDB" id="9775392at2"/>
<dbReference type="Proteomes" id="UP000027100">
    <property type="component" value="Unassembled WGS sequence"/>
</dbReference>
<dbReference type="Gene3D" id="1.10.10.10">
    <property type="entry name" value="Winged helix-like DNA-binding domain superfamily/Winged helix DNA-binding domain"/>
    <property type="match status" value="1"/>
</dbReference>
<dbReference type="GO" id="GO:0032993">
    <property type="term" value="C:protein-DNA complex"/>
    <property type="evidence" value="ECO:0007669"/>
    <property type="project" value="TreeGrafter"/>
</dbReference>
<dbReference type="PROSITE" id="PS50931">
    <property type="entry name" value="HTH_LYSR"/>
    <property type="match status" value="1"/>
</dbReference>
<organism evidence="6 7">
    <name type="scientific">Hyphomonas polymorpha PS728</name>
    <dbReference type="NCBI Taxonomy" id="1280954"/>
    <lineage>
        <taxon>Bacteria</taxon>
        <taxon>Pseudomonadati</taxon>
        <taxon>Pseudomonadota</taxon>
        <taxon>Alphaproteobacteria</taxon>
        <taxon>Hyphomonadales</taxon>
        <taxon>Hyphomonadaceae</taxon>
        <taxon>Hyphomonas</taxon>
    </lineage>
</organism>
<dbReference type="eggNOG" id="COG0583">
    <property type="taxonomic scope" value="Bacteria"/>
</dbReference>
<name>A0A062VBR7_9PROT</name>
<dbReference type="PANTHER" id="PTHR30346:SF0">
    <property type="entry name" value="HCA OPERON TRANSCRIPTIONAL ACTIVATOR HCAR"/>
    <property type="match status" value="1"/>
</dbReference>
<comment type="similarity">
    <text evidence="1">Belongs to the LysR transcriptional regulatory family.</text>
</comment>
<dbReference type="PANTHER" id="PTHR30346">
    <property type="entry name" value="TRANSCRIPTIONAL DUAL REGULATOR HCAR-RELATED"/>
    <property type="match status" value="1"/>
</dbReference>
<dbReference type="CDD" id="cd08414">
    <property type="entry name" value="PBP2_LTTR_aromatics_like"/>
    <property type="match status" value="1"/>
</dbReference>
<dbReference type="PRINTS" id="PR00039">
    <property type="entry name" value="HTHLYSR"/>
</dbReference>
<evidence type="ECO:0000256" key="2">
    <source>
        <dbReference type="ARBA" id="ARBA00023015"/>
    </source>
</evidence>
<evidence type="ECO:0000259" key="5">
    <source>
        <dbReference type="PROSITE" id="PS50931"/>
    </source>
</evidence>
<dbReference type="Pfam" id="PF03466">
    <property type="entry name" value="LysR_substrate"/>
    <property type="match status" value="1"/>
</dbReference>
<keyword evidence="4" id="KW-0804">Transcription</keyword>
<dbReference type="FunFam" id="1.10.10.10:FF:000001">
    <property type="entry name" value="LysR family transcriptional regulator"/>
    <property type="match status" value="1"/>
</dbReference>
<evidence type="ECO:0000256" key="4">
    <source>
        <dbReference type="ARBA" id="ARBA00023163"/>
    </source>
</evidence>
<dbReference type="AlphaFoldDB" id="A0A062VBR7"/>
<dbReference type="SUPFAM" id="SSF53850">
    <property type="entry name" value="Periplasmic binding protein-like II"/>
    <property type="match status" value="1"/>
</dbReference>
<reference evidence="6 7" key="1">
    <citation type="journal article" date="2014" name="Antonie Van Leeuwenhoek">
        <title>Hyphomonas beringensis sp. nov. and Hyphomonas chukchiensis sp. nov., isolated from surface seawater of the Bering Sea and Chukchi Sea.</title>
        <authorList>
            <person name="Li C."/>
            <person name="Lai Q."/>
            <person name="Li G."/>
            <person name="Dong C."/>
            <person name="Wang J."/>
            <person name="Liao Y."/>
            <person name="Shao Z."/>
        </authorList>
    </citation>
    <scope>NUCLEOTIDE SEQUENCE [LARGE SCALE GENOMIC DNA]</scope>
    <source>
        <strain evidence="6 7">PS728</strain>
    </source>
</reference>